<dbReference type="EMBL" id="FLRE01000053">
    <property type="protein sequence ID" value="SBT33177.1"/>
    <property type="molecule type" value="Genomic_DNA"/>
</dbReference>
<evidence type="ECO:0000313" key="2">
    <source>
        <dbReference type="EMBL" id="SBT33177.1"/>
    </source>
</evidence>
<feature type="compositionally biased region" description="Basic and acidic residues" evidence="1">
    <location>
        <begin position="73"/>
        <end position="84"/>
    </location>
</feature>
<evidence type="ECO:0000313" key="3">
    <source>
        <dbReference type="Proteomes" id="UP000078550"/>
    </source>
</evidence>
<proteinExistence type="predicted"/>
<organism evidence="2 3">
    <name type="scientific">Plasmodium ovale wallikeri</name>
    <dbReference type="NCBI Taxonomy" id="864142"/>
    <lineage>
        <taxon>Eukaryota</taxon>
        <taxon>Sar</taxon>
        <taxon>Alveolata</taxon>
        <taxon>Apicomplexa</taxon>
        <taxon>Aconoidasida</taxon>
        <taxon>Haemosporida</taxon>
        <taxon>Plasmodiidae</taxon>
        <taxon>Plasmodium</taxon>
        <taxon>Plasmodium (Plasmodium)</taxon>
    </lineage>
</organism>
<evidence type="ECO:0000256" key="1">
    <source>
        <dbReference type="SAM" id="MobiDB-lite"/>
    </source>
</evidence>
<reference evidence="3" key="1">
    <citation type="submission" date="2016-05" db="EMBL/GenBank/DDBJ databases">
        <authorList>
            <person name="Naeem Raeece"/>
        </authorList>
    </citation>
    <scope>NUCLEOTIDE SEQUENCE [LARGE SCALE GENOMIC DNA]</scope>
</reference>
<accession>A0A1A8YNL0</accession>
<protein>
    <submittedName>
        <fullName evidence="2">Uncharacterized protein</fullName>
    </submittedName>
</protein>
<feature type="compositionally biased region" description="Basic and acidic residues" evidence="1">
    <location>
        <begin position="94"/>
        <end position="112"/>
    </location>
</feature>
<sequence length="343" mass="39438">MDYSVKRVNTSYESANAHCVRSISFKLVRMLRLASSLPSFVRSIPSCLHPAPRSSAPSFAYQHMKRCLDVLRRKMAPRERRNKDNVPILSDVNKNSDEKKTKKTEKKKDRPANLKKIKLANRSTIHNCANVNMTLQNGKLNEVRSYYLNNSNHFVNADGLKCNILSAVHCNEHNILFYLLVFSFTNINNDFLELMKIHIINEKTEETVTKNVPFIVANMTDHANATFRIFSNVKIAMKIQENKKLSQYANENTSIQDITLDNIFYIIEYRRWNDSPECIQNSSSSARISTHCGTVRRLYAPFCKSKMQSQIALKWLPFPHTFNTQGDGKTPLLTSKCQNPRLS</sequence>
<dbReference type="AlphaFoldDB" id="A0A1A8YNL0"/>
<gene>
    <name evidence="2" type="ORF">POVWA2_013430</name>
</gene>
<name>A0A1A8YNL0_PLAOA</name>
<dbReference type="Proteomes" id="UP000078550">
    <property type="component" value="Unassembled WGS sequence"/>
</dbReference>
<feature type="region of interest" description="Disordered" evidence="1">
    <location>
        <begin position="73"/>
        <end position="113"/>
    </location>
</feature>